<dbReference type="InterPro" id="IPR008920">
    <property type="entry name" value="TF_FadR/GntR_C"/>
</dbReference>
<evidence type="ECO:0000256" key="1">
    <source>
        <dbReference type="ARBA" id="ARBA00023015"/>
    </source>
</evidence>
<evidence type="ECO:0000256" key="3">
    <source>
        <dbReference type="ARBA" id="ARBA00023163"/>
    </source>
</evidence>
<dbReference type="InterPro" id="IPR000524">
    <property type="entry name" value="Tscrpt_reg_HTH_GntR"/>
</dbReference>
<keyword evidence="3" id="KW-0804">Transcription</keyword>
<dbReference type="Proteomes" id="UP000521868">
    <property type="component" value="Unassembled WGS sequence"/>
</dbReference>
<dbReference type="PANTHER" id="PTHR43537">
    <property type="entry name" value="TRANSCRIPTIONAL REGULATOR, GNTR FAMILY"/>
    <property type="match status" value="1"/>
</dbReference>
<dbReference type="Pfam" id="PF00392">
    <property type="entry name" value="GntR"/>
    <property type="match status" value="1"/>
</dbReference>
<dbReference type="PANTHER" id="PTHR43537:SF5">
    <property type="entry name" value="UXU OPERON TRANSCRIPTIONAL REGULATOR"/>
    <property type="match status" value="1"/>
</dbReference>
<dbReference type="PROSITE" id="PS50949">
    <property type="entry name" value="HTH_GNTR"/>
    <property type="match status" value="1"/>
</dbReference>
<evidence type="ECO:0000259" key="4">
    <source>
        <dbReference type="PROSITE" id="PS50949"/>
    </source>
</evidence>
<accession>A0A7X6DE98</accession>
<proteinExistence type="predicted"/>
<dbReference type="EMBL" id="VTOX01000002">
    <property type="protein sequence ID" value="NKE65594.1"/>
    <property type="molecule type" value="Genomic_DNA"/>
</dbReference>
<feature type="domain" description="HTH gntR-type" evidence="4">
    <location>
        <begin position="12"/>
        <end position="78"/>
    </location>
</feature>
<evidence type="ECO:0000313" key="5">
    <source>
        <dbReference type="EMBL" id="NKE65594.1"/>
    </source>
</evidence>
<sequence>MPPLLNPVKRPVALGDLVYASLQQYLRSGAVAPGQPLQEVHVAEMLGVSRTPVREAMMRLASQGLLNADGRSFSVPELTLADVDHIYEVRFLIEPEALRAVAAAAADRAVRAPIDEALAAAVAAHKADDAETFREAAAAFRVAWLALVPNPRLVRVVEQYSDHMQHIRAMTLGDPKVRWIVLKGLKQIAMALAKGDGDAAAAAMHENLRQAKKAFIRASGLDKDAA</sequence>
<dbReference type="AlphaFoldDB" id="A0A7X6DE98"/>
<dbReference type="SMART" id="SM00895">
    <property type="entry name" value="FCD"/>
    <property type="match status" value="1"/>
</dbReference>
<dbReference type="Gene3D" id="1.20.120.530">
    <property type="entry name" value="GntR ligand-binding domain-like"/>
    <property type="match status" value="1"/>
</dbReference>
<evidence type="ECO:0000313" key="6">
    <source>
        <dbReference type="Proteomes" id="UP000521868"/>
    </source>
</evidence>
<dbReference type="InterPro" id="IPR011711">
    <property type="entry name" value="GntR_C"/>
</dbReference>
<dbReference type="SUPFAM" id="SSF48008">
    <property type="entry name" value="GntR ligand-binding domain-like"/>
    <property type="match status" value="1"/>
</dbReference>
<dbReference type="Pfam" id="PF07729">
    <property type="entry name" value="FCD"/>
    <property type="match status" value="1"/>
</dbReference>
<dbReference type="Gene3D" id="1.10.10.10">
    <property type="entry name" value="Winged helix-like DNA-binding domain superfamily/Winged helix DNA-binding domain"/>
    <property type="match status" value="1"/>
</dbReference>
<gene>
    <name evidence="5" type="ORF">RAMLITH_07140</name>
</gene>
<dbReference type="GO" id="GO:0003677">
    <property type="term" value="F:DNA binding"/>
    <property type="evidence" value="ECO:0007669"/>
    <property type="project" value="UniProtKB-KW"/>
</dbReference>
<dbReference type="SMART" id="SM00345">
    <property type="entry name" value="HTH_GNTR"/>
    <property type="match status" value="1"/>
</dbReference>
<dbReference type="GO" id="GO:0003700">
    <property type="term" value="F:DNA-binding transcription factor activity"/>
    <property type="evidence" value="ECO:0007669"/>
    <property type="project" value="InterPro"/>
</dbReference>
<protein>
    <submittedName>
        <fullName evidence="5">GntR family transcriptional regulator</fullName>
    </submittedName>
</protein>
<organism evidence="5 6">
    <name type="scientific">Ramlibacter lithotrophicus</name>
    <dbReference type="NCBI Taxonomy" id="2606681"/>
    <lineage>
        <taxon>Bacteria</taxon>
        <taxon>Pseudomonadati</taxon>
        <taxon>Pseudomonadota</taxon>
        <taxon>Betaproteobacteria</taxon>
        <taxon>Burkholderiales</taxon>
        <taxon>Comamonadaceae</taxon>
        <taxon>Ramlibacter</taxon>
    </lineage>
</organism>
<keyword evidence="1" id="KW-0805">Transcription regulation</keyword>
<keyword evidence="6" id="KW-1185">Reference proteome</keyword>
<keyword evidence="2" id="KW-0238">DNA-binding</keyword>
<dbReference type="SUPFAM" id="SSF46785">
    <property type="entry name" value="Winged helix' DNA-binding domain"/>
    <property type="match status" value="1"/>
</dbReference>
<name>A0A7X6DE98_9BURK</name>
<evidence type="ECO:0000256" key="2">
    <source>
        <dbReference type="ARBA" id="ARBA00023125"/>
    </source>
</evidence>
<reference evidence="5 6" key="1">
    <citation type="journal article" date="2020" name="Nature">
        <title>Bacterial chemolithoautotrophy via manganese oxidation.</title>
        <authorList>
            <person name="Yu H."/>
            <person name="Leadbetter J.R."/>
        </authorList>
    </citation>
    <scope>NUCLEOTIDE SEQUENCE [LARGE SCALE GENOMIC DNA]</scope>
    <source>
        <strain evidence="5 6">RBP-1</strain>
    </source>
</reference>
<dbReference type="InterPro" id="IPR036388">
    <property type="entry name" value="WH-like_DNA-bd_sf"/>
</dbReference>
<comment type="caution">
    <text evidence="5">The sequence shown here is derived from an EMBL/GenBank/DDBJ whole genome shotgun (WGS) entry which is preliminary data.</text>
</comment>
<dbReference type="InterPro" id="IPR036390">
    <property type="entry name" value="WH_DNA-bd_sf"/>
</dbReference>
<dbReference type="RefSeq" id="WP_168106704.1">
    <property type="nucleotide sequence ID" value="NZ_VTOX01000002.1"/>
</dbReference>